<keyword evidence="5" id="KW-1185">Reference proteome</keyword>
<dbReference type="RefSeq" id="WP_180746227.1">
    <property type="nucleotide sequence ID" value="NZ_CBCRWQ010000003.1"/>
</dbReference>
<evidence type="ECO:0000259" key="3">
    <source>
        <dbReference type="PROSITE" id="PS50943"/>
    </source>
</evidence>
<comment type="caution">
    <text evidence="4">The sequence shown here is derived from an EMBL/GenBank/DDBJ whole genome shotgun (WGS) entry which is preliminary data.</text>
</comment>
<dbReference type="Pfam" id="PF01381">
    <property type="entry name" value="HTH_3"/>
    <property type="match status" value="1"/>
</dbReference>
<accession>A0A7V8MZU0</accession>
<dbReference type="PROSITE" id="PS50943">
    <property type="entry name" value="HTH_CROC1"/>
    <property type="match status" value="1"/>
</dbReference>
<evidence type="ECO:0000313" key="5">
    <source>
        <dbReference type="Proteomes" id="UP000530186"/>
    </source>
</evidence>
<dbReference type="Proteomes" id="UP000530186">
    <property type="component" value="Unassembled WGS sequence"/>
</dbReference>
<dbReference type="SMART" id="SM00530">
    <property type="entry name" value="HTH_XRE"/>
    <property type="match status" value="1"/>
</dbReference>
<protein>
    <submittedName>
        <fullName evidence="4">Helix-turn-helix transcriptional regulator</fullName>
    </submittedName>
</protein>
<dbReference type="Gene3D" id="1.10.260.40">
    <property type="entry name" value="lambda repressor-like DNA-binding domains"/>
    <property type="match status" value="1"/>
</dbReference>
<evidence type="ECO:0000256" key="2">
    <source>
        <dbReference type="SAM" id="Phobius"/>
    </source>
</evidence>
<sequence>MKICEQLKTYRKKMNLSQDDLAEIVYVSRQTISNWETGKSYPDLKSLLLMSDYFDVSLDELVKGDLQMMKERVDATILNHYSLGMVVGFVVMIFGAVFYIKTQKNIGMVMTILGGIIMFYSAIKAEKIKKKLDIQTYSEIMAYMEGKEVVRSKRMRSILSVVLKIVLSTMVTLMIVYLALFLF</sequence>
<dbReference type="PANTHER" id="PTHR46558:SF15">
    <property type="entry name" value="HELIX-TURN-HELIX DOMAIN PROTEIN"/>
    <property type="match status" value="1"/>
</dbReference>
<feature type="transmembrane region" description="Helical" evidence="2">
    <location>
        <begin position="106"/>
        <end position="123"/>
    </location>
</feature>
<keyword evidence="2" id="KW-0812">Transmembrane</keyword>
<feature type="domain" description="HTH cro/C1-type" evidence="3">
    <location>
        <begin position="7"/>
        <end position="61"/>
    </location>
</feature>
<dbReference type="SUPFAM" id="SSF47413">
    <property type="entry name" value="lambda repressor-like DNA-binding domains"/>
    <property type="match status" value="1"/>
</dbReference>
<keyword evidence="2" id="KW-0472">Membrane</keyword>
<evidence type="ECO:0000313" key="4">
    <source>
        <dbReference type="EMBL" id="MBA0016099.1"/>
    </source>
</evidence>
<keyword evidence="1" id="KW-0238">DNA-binding</keyword>
<dbReference type="InterPro" id="IPR010982">
    <property type="entry name" value="Lambda_DNA-bd_dom_sf"/>
</dbReference>
<dbReference type="GeneID" id="303194454"/>
<proteinExistence type="predicted"/>
<feature type="transmembrane region" description="Helical" evidence="2">
    <location>
        <begin position="78"/>
        <end position="100"/>
    </location>
</feature>
<keyword evidence="2" id="KW-1133">Transmembrane helix</keyword>
<name>A0A7V8MZU0_9LACT</name>
<dbReference type="PANTHER" id="PTHR46558">
    <property type="entry name" value="TRACRIPTIONAL REGULATORY PROTEIN-RELATED-RELATED"/>
    <property type="match status" value="1"/>
</dbReference>
<evidence type="ECO:0000256" key="1">
    <source>
        <dbReference type="ARBA" id="ARBA00023125"/>
    </source>
</evidence>
<reference evidence="4 5" key="1">
    <citation type="submission" date="2020-07" db="EMBL/GenBank/DDBJ databases">
        <authorList>
            <person name="Hilgarth M."/>
            <person name="Werum V."/>
            <person name="Vogel R.F."/>
        </authorList>
    </citation>
    <scope>NUCLEOTIDE SEQUENCE [LARGE SCALE GENOMIC DNA]</scope>
    <source>
        <strain evidence="4 5">DSM 28961</strain>
    </source>
</reference>
<organism evidence="4 5">
    <name type="scientific">Pseudolactococcus laudensis</name>
    <dbReference type="NCBI Taxonomy" id="1494461"/>
    <lineage>
        <taxon>Bacteria</taxon>
        <taxon>Bacillati</taxon>
        <taxon>Bacillota</taxon>
        <taxon>Bacilli</taxon>
        <taxon>Lactobacillales</taxon>
        <taxon>Streptococcaceae</taxon>
        <taxon>Pseudolactococcus</taxon>
    </lineage>
</organism>
<dbReference type="GO" id="GO:0003677">
    <property type="term" value="F:DNA binding"/>
    <property type="evidence" value="ECO:0007669"/>
    <property type="project" value="UniProtKB-KW"/>
</dbReference>
<gene>
    <name evidence="4" type="ORF">HZR21_02890</name>
</gene>
<dbReference type="EMBL" id="JACBNY010000003">
    <property type="protein sequence ID" value="MBA0016099.1"/>
    <property type="molecule type" value="Genomic_DNA"/>
</dbReference>
<dbReference type="CDD" id="cd00093">
    <property type="entry name" value="HTH_XRE"/>
    <property type="match status" value="1"/>
</dbReference>
<dbReference type="AlphaFoldDB" id="A0A7V8MZU0"/>
<feature type="transmembrane region" description="Helical" evidence="2">
    <location>
        <begin position="161"/>
        <end position="182"/>
    </location>
</feature>
<dbReference type="InterPro" id="IPR001387">
    <property type="entry name" value="Cro/C1-type_HTH"/>
</dbReference>